<dbReference type="GeneID" id="68855189"/>
<dbReference type="PRINTS" id="PR00411">
    <property type="entry name" value="PNDRDTASEI"/>
</dbReference>
<comment type="cofactor">
    <cofactor evidence="1">
        <name>FAD</name>
        <dbReference type="ChEBI" id="CHEBI:57692"/>
    </cofactor>
</comment>
<protein>
    <submittedName>
        <fullName evidence="5">NAD(FAD)-dependent dehydrogenase</fullName>
    </submittedName>
</protein>
<dbReference type="Gene3D" id="3.50.50.60">
    <property type="entry name" value="FAD/NAD(P)-binding domain"/>
    <property type="match status" value="2"/>
</dbReference>
<dbReference type="RefSeq" id="WP_418886439.1">
    <property type="nucleotide sequence ID" value="NZ_CP064787.1"/>
</dbReference>
<keyword evidence="2" id="KW-0285">Flavoprotein</keyword>
<evidence type="ECO:0000259" key="4">
    <source>
        <dbReference type="Pfam" id="PF07992"/>
    </source>
</evidence>
<dbReference type="GO" id="GO:0016491">
    <property type="term" value="F:oxidoreductase activity"/>
    <property type="evidence" value="ECO:0007669"/>
    <property type="project" value="InterPro"/>
</dbReference>
<sequence>MSTMKNSQESGRSYVIIGDGIAGSSAAEALAEETDSASITILSAESEPLYNRILIKEYAKGKLPRDVVEIHDQSWYDERGIDLRLDTRVQTVETDEKTVVTADGEHIAYDELIVATGGTPRQLPVPNGSADGVTTFWTVEDAARIREQASEAETGAIVGGGLLGIDYAAVAAAQDVEAHYLIREDRWFARAMSSSGAEIVHDALRERGVEPVFETTVQRFETDREGRVAATVTEDGRTYDSDFVGVAIGTEPNTAFLEDTPMALDGGVVVDSHLRTGVESVWAAGDVTRYYDERFSTHLSNGTWESAATQGELAARNALADDGGDPFESVPSYTVNHFPFPIASFGHPSLGDAYVERTYGEREWRRLAFRDGMLVGGVLIGDLAPLKPLKDLTASGARVQHRAPALLAQSFDGLTAGRAPAPATSD</sequence>
<dbReference type="AlphaFoldDB" id="A0A897MZ55"/>
<dbReference type="InterPro" id="IPR023753">
    <property type="entry name" value="FAD/NAD-binding_dom"/>
</dbReference>
<dbReference type="Pfam" id="PF07992">
    <property type="entry name" value="Pyr_redox_2"/>
    <property type="match status" value="1"/>
</dbReference>
<dbReference type="EMBL" id="CP064787">
    <property type="protein sequence ID" value="QSG05932.1"/>
    <property type="molecule type" value="Genomic_DNA"/>
</dbReference>
<gene>
    <name evidence="5" type="primary">hcaD2</name>
    <name evidence="5" type="ORF">HSR121_1595</name>
</gene>
<organism evidence="5 6">
    <name type="scientific">Halapricum desulfuricans</name>
    <dbReference type="NCBI Taxonomy" id="2841257"/>
    <lineage>
        <taxon>Archaea</taxon>
        <taxon>Methanobacteriati</taxon>
        <taxon>Methanobacteriota</taxon>
        <taxon>Stenosarchaea group</taxon>
        <taxon>Halobacteria</taxon>
        <taxon>Halobacteriales</taxon>
        <taxon>Haloarculaceae</taxon>
        <taxon>Halapricum</taxon>
    </lineage>
</organism>
<evidence type="ECO:0000313" key="5">
    <source>
        <dbReference type="EMBL" id="QSG05932.1"/>
    </source>
</evidence>
<dbReference type="PANTHER" id="PTHR43429:SF3">
    <property type="entry name" value="NITRITE REDUCTASE [NAD(P)H]"/>
    <property type="match status" value="1"/>
</dbReference>
<evidence type="ECO:0000256" key="1">
    <source>
        <dbReference type="ARBA" id="ARBA00001974"/>
    </source>
</evidence>
<evidence type="ECO:0000256" key="2">
    <source>
        <dbReference type="ARBA" id="ARBA00022630"/>
    </source>
</evidence>
<feature type="domain" description="FAD/NAD(P)-binding" evidence="4">
    <location>
        <begin position="13"/>
        <end position="298"/>
    </location>
</feature>
<dbReference type="Proteomes" id="UP000663525">
    <property type="component" value="Chromosome"/>
</dbReference>
<accession>A0A897MZ55</accession>
<reference evidence="5" key="1">
    <citation type="submission" date="2020-11" db="EMBL/GenBank/DDBJ databases">
        <title>Carbohydrate-dependent, anaerobic sulfur respiration: A novel catabolism in halophilic archaea.</title>
        <authorList>
            <person name="Sorokin D.Y."/>
            <person name="Messina E."/>
            <person name="Smedile F."/>
            <person name="La Cono V."/>
            <person name="Hallsworth J.E."/>
            <person name="Yakimov M.M."/>
        </authorList>
    </citation>
    <scope>NUCLEOTIDE SEQUENCE</scope>
    <source>
        <strain evidence="5">HSR12-1</strain>
    </source>
</reference>
<dbReference type="InterPro" id="IPR050260">
    <property type="entry name" value="FAD-bd_OxRdtase"/>
</dbReference>
<dbReference type="PANTHER" id="PTHR43429">
    <property type="entry name" value="PYRIDINE NUCLEOTIDE-DISULFIDE OXIDOREDUCTASE DOMAIN-CONTAINING"/>
    <property type="match status" value="1"/>
</dbReference>
<evidence type="ECO:0000313" key="6">
    <source>
        <dbReference type="Proteomes" id="UP000663525"/>
    </source>
</evidence>
<proteinExistence type="predicted"/>
<dbReference type="SUPFAM" id="SSF51905">
    <property type="entry name" value="FAD/NAD(P)-binding domain"/>
    <property type="match status" value="2"/>
</dbReference>
<evidence type="ECO:0000256" key="3">
    <source>
        <dbReference type="ARBA" id="ARBA00022827"/>
    </source>
</evidence>
<keyword evidence="3" id="KW-0274">FAD</keyword>
<name>A0A897MZ55_9EURY</name>
<dbReference type="PRINTS" id="PR00368">
    <property type="entry name" value="FADPNR"/>
</dbReference>
<dbReference type="InterPro" id="IPR036188">
    <property type="entry name" value="FAD/NAD-bd_sf"/>
</dbReference>